<protein>
    <recommendedName>
        <fullName evidence="1">Aminoglycoside phosphotransferase domain-containing protein</fullName>
    </recommendedName>
</protein>
<keyword evidence="3" id="KW-1185">Reference proteome</keyword>
<gene>
    <name evidence="2" type="ORF">HNQ85_002235</name>
</gene>
<comment type="caution">
    <text evidence="2">The sequence shown here is derived from an EMBL/GenBank/DDBJ whole genome shotgun (WGS) entry which is preliminary data.</text>
</comment>
<proteinExistence type="predicted"/>
<evidence type="ECO:0000313" key="3">
    <source>
        <dbReference type="Proteomes" id="UP000580891"/>
    </source>
</evidence>
<reference evidence="2 3" key="1">
    <citation type="submission" date="2020-07" db="EMBL/GenBank/DDBJ databases">
        <title>Genomic Encyclopedia of Type Strains, Phase IV (KMG-IV): sequencing the most valuable type-strain genomes for metagenomic binning, comparative biology and taxonomic classification.</title>
        <authorList>
            <person name="Goeker M."/>
        </authorList>
    </citation>
    <scope>NUCLEOTIDE SEQUENCE [LARGE SCALE GENOMIC DNA]</scope>
    <source>
        <strain evidence="2 3">DSM 25220</strain>
    </source>
</reference>
<dbReference type="SUPFAM" id="SSF56112">
    <property type="entry name" value="Protein kinase-like (PK-like)"/>
    <property type="match status" value="1"/>
</dbReference>
<dbReference type="InterPro" id="IPR011009">
    <property type="entry name" value="Kinase-like_dom_sf"/>
</dbReference>
<dbReference type="Pfam" id="PF01636">
    <property type="entry name" value="APH"/>
    <property type="match status" value="1"/>
</dbReference>
<dbReference type="Gene3D" id="3.90.1200.10">
    <property type="match status" value="1"/>
</dbReference>
<organism evidence="2 3">
    <name type="scientific">[Anoxybacillus] calidus</name>
    <dbReference type="NCBI Taxonomy" id="575178"/>
    <lineage>
        <taxon>Bacteria</taxon>
        <taxon>Bacillati</taxon>
        <taxon>Bacillota</taxon>
        <taxon>Bacilli</taxon>
        <taxon>Bacillales</taxon>
        <taxon>Anoxybacillaceae</taxon>
        <taxon>Paranoxybacillus</taxon>
    </lineage>
</organism>
<dbReference type="InterPro" id="IPR002575">
    <property type="entry name" value="Aminoglycoside_PTrfase"/>
</dbReference>
<accession>A0A7W0BVW4</accession>
<dbReference type="EMBL" id="JACDUU010000005">
    <property type="protein sequence ID" value="MBA2871945.1"/>
    <property type="molecule type" value="Genomic_DNA"/>
</dbReference>
<evidence type="ECO:0000313" key="2">
    <source>
        <dbReference type="EMBL" id="MBA2871945.1"/>
    </source>
</evidence>
<name>A0A7W0BVW4_9BACL</name>
<feature type="domain" description="Aminoglycoside phosphotransferase" evidence="1">
    <location>
        <begin position="23"/>
        <end position="217"/>
    </location>
</feature>
<dbReference type="AlphaFoldDB" id="A0A7W0BVW4"/>
<dbReference type="Proteomes" id="UP000580891">
    <property type="component" value="Unassembled WGS sequence"/>
</dbReference>
<sequence length="285" mass="33041">MNMQKTISDLIAKEILPDNFIEYKQLAGGTSSSLAVICYNDNAKYVIKTNEPQVIEAESYFLDYYRDISLLPDLLYVDPSHQYIVYTFIQGITDYPKKNKTEMLKTLVQQLINHYKPAPNSKKWGWADDLTDSWESFLLRKVRDAKKVLHSILSEEDFHIVCQFVNDTKRQSFIDEPFLLHGDCGVHNFIFAKKQLRGVIDPTPVYGPPLYDLIYAFCSSPDNLTFDTIKSAADHFVFGKPSDELLHKEVIIGLYLRIATGVRHHPHDLNKYLQAWSYWKNRISH</sequence>
<evidence type="ECO:0000259" key="1">
    <source>
        <dbReference type="Pfam" id="PF01636"/>
    </source>
</evidence>
<dbReference type="RefSeq" id="WP_181537750.1">
    <property type="nucleotide sequence ID" value="NZ_JACDUU010000005.1"/>
</dbReference>